<feature type="domain" description="RanBP2-type" evidence="5">
    <location>
        <begin position="3"/>
        <end position="32"/>
    </location>
</feature>
<feature type="domain" description="RanBP2-type" evidence="5">
    <location>
        <begin position="179"/>
        <end position="207"/>
    </location>
</feature>
<organism evidence="6 7">
    <name type="scientific">Streblomastix strix</name>
    <dbReference type="NCBI Taxonomy" id="222440"/>
    <lineage>
        <taxon>Eukaryota</taxon>
        <taxon>Metamonada</taxon>
        <taxon>Preaxostyla</taxon>
        <taxon>Oxymonadida</taxon>
        <taxon>Streblomastigidae</taxon>
        <taxon>Streblomastix</taxon>
    </lineage>
</organism>
<keyword evidence="1" id="KW-0479">Metal-binding</keyword>
<dbReference type="SUPFAM" id="SSF90209">
    <property type="entry name" value="Ran binding protein zinc finger-like"/>
    <property type="match status" value="4"/>
</dbReference>
<name>A0A5J4W390_9EUKA</name>
<comment type="caution">
    <text evidence="6">The sequence shown here is derived from an EMBL/GenBank/DDBJ whole genome shotgun (WGS) entry which is preliminary data.</text>
</comment>
<gene>
    <name evidence="6" type="ORF">EZS28_015341</name>
</gene>
<dbReference type="Pfam" id="PF00641">
    <property type="entry name" value="Zn_ribbon_RanBP"/>
    <property type="match status" value="4"/>
</dbReference>
<evidence type="ECO:0000259" key="5">
    <source>
        <dbReference type="PROSITE" id="PS50199"/>
    </source>
</evidence>
<dbReference type="EMBL" id="SNRW01003706">
    <property type="protein sequence ID" value="KAA6389132.1"/>
    <property type="molecule type" value="Genomic_DNA"/>
</dbReference>
<reference evidence="6 7" key="1">
    <citation type="submission" date="2019-03" db="EMBL/GenBank/DDBJ databases">
        <title>Single cell metagenomics reveals metabolic interactions within the superorganism composed of flagellate Streblomastix strix and complex community of Bacteroidetes bacteria on its surface.</title>
        <authorList>
            <person name="Treitli S.C."/>
            <person name="Kolisko M."/>
            <person name="Husnik F."/>
            <person name="Keeling P."/>
            <person name="Hampl V."/>
        </authorList>
    </citation>
    <scope>NUCLEOTIDE SEQUENCE [LARGE SCALE GENOMIC DNA]</scope>
    <source>
        <strain evidence="6">ST1C</strain>
    </source>
</reference>
<dbReference type="GO" id="GO:0003729">
    <property type="term" value="F:mRNA binding"/>
    <property type="evidence" value="ECO:0007669"/>
    <property type="project" value="TreeGrafter"/>
</dbReference>
<proteinExistence type="predicted"/>
<dbReference type="GO" id="GO:0005737">
    <property type="term" value="C:cytoplasm"/>
    <property type="evidence" value="ECO:0007669"/>
    <property type="project" value="TreeGrafter"/>
</dbReference>
<dbReference type="AlphaFoldDB" id="A0A5J4W390"/>
<dbReference type="SMART" id="SM00547">
    <property type="entry name" value="ZnF_RBZ"/>
    <property type="match status" value="4"/>
</dbReference>
<dbReference type="OrthoDB" id="448399at2759"/>
<dbReference type="PROSITE" id="PS50199">
    <property type="entry name" value="ZF_RANBP2_2"/>
    <property type="match status" value="4"/>
</dbReference>
<sequence>MERPGDWRCSACGTSNFAWRVLCFRCHVPRPGATPADIANDQSQFRPQRQFGGEWICQQCRSTNYSQRTDCYQCGAPRPQFGGNEGGFSGGFGGGFNGGFRNGYGSGFGYRRYQRRFGGFNPFRRPRRFQQRAGDWFCGSCQTHNFAFRGACRQCQNVKDGSARVVTEEEIQQRQNQVRPGDWICPSCQTNNFAFRTECFKCRTPKQ</sequence>
<evidence type="ECO:0000256" key="1">
    <source>
        <dbReference type="ARBA" id="ARBA00022723"/>
    </source>
</evidence>
<feature type="domain" description="RanBP2-type" evidence="5">
    <location>
        <begin position="50"/>
        <end position="80"/>
    </location>
</feature>
<protein>
    <recommendedName>
        <fullName evidence="5">RanBP2-type domain-containing protein</fullName>
    </recommendedName>
</protein>
<feature type="domain" description="RanBP2-type" evidence="5">
    <location>
        <begin position="132"/>
        <end position="161"/>
    </location>
</feature>
<keyword evidence="2 4" id="KW-0863">Zinc-finger</keyword>
<evidence type="ECO:0000256" key="3">
    <source>
        <dbReference type="ARBA" id="ARBA00022833"/>
    </source>
</evidence>
<evidence type="ECO:0000313" key="7">
    <source>
        <dbReference type="Proteomes" id="UP000324800"/>
    </source>
</evidence>
<keyword evidence="3" id="KW-0862">Zinc</keyword>
<evidence type="ECO:0000313" key="6">
    <source>
        <dbReference type="EMBL" id="KAA6389132.1"/>
    </source>
</evidence>
<accession>A0A5J4W390</accession>
<dbReference type="Proteomes" id="UP000324800">
    <property type="component" value="Unassembled WGS sequence"/>
</dbReference>
<dbReference type="InterPro" id="IPR001876">
    <property type="entry name" value="Znf_RanBP2"/>
</dbReference>
<evidence type="ECO:0000256" key="4">
    <source>
        <dbReference type="PROSITE-ProRule" id="PRU00322"/>
    </source>
</evidence>
<dbReference type="PROSITE" id="PS01358">
    <property type="entry name" value="ZF_RANBP2_1"/>
    <property type="match status" value="4"/>
</dbReference>
<dbReference type="Gene3D" id="4.10.1060.10">
    <property type="entry name" value="Zinc finger, RanBP2-type"/>
    <property type="match status" value="4"/>
</dbReference>
<dbReference type="GO" id="GO:0008270">
    <property type="term" value="F:zinc ion binding"/>
    <property type="evidence" value="ECO:0007669"/>
    <property type="project" value="UniProtKB-KW"/>
</dbReference>
<dbReference type="InterPro" id="IPR036443">
    <property type="entry name" value="Znf_RanBP2_sf"/>
</dbReference>
<dbReference type="PANTHER" id="PTHR23111">
    <property type="entry name" value="ZINC FINGER PROTEIN"/>
    <property type="match status" value="1"/>
</dbReference>
<dbReference type="PANTHER" id="PTHR23111:SF74">
    <property type="entry name" value="OS02G0203700 PROTEIN"/>
    <property type="match status" value="1"/>
</dbReference>
<evidence type="ECO:0000256" key="2">
    <source>
        <dbReference type="ARBA" id="ARBA00022771"/>
    </source>
</evidence>